<evidence type="ECO:0000256" key="2">
    <source>
        <dbReference type="ARBA" id="ARBA00007520"/>
    </source>
</evidence>
<accession>A0A543HY67</accession>
<keyword evidence="4" id="KW-1003">Cell membrane</keyword>
<evidence type="ECO:0000256" key="4">
    <source>
        <dbReference type="ARBA" id="ARBA00022475"/>
    </source>
</evidence>
<evidence type="ECO:0000256" key="3">
    <source>
        <dbReference type="ARBA" id="ARBA00022448"/>
    </source>
</evidence>
<sequence>MLPKRQINLIFVGLLIAMLLGSLDQMIFSTALPTIVGELDGVDHMLWVTTAYVVAVTIMMPIYGKLGDLIGRKSLILGAISIFMIGSVVGGLASDMTWLITGRAVQGLGGGGLMILAQAVIADIVPPKDRGRYMGPMGAVFGLAAVLGPILGGWFTEGIGWRWAFWINIPLGVLALVSILIFLKLPHRDFTRPRLDVAGISVMAIFVTCLVLFTSWGGKDYEWDSPMILGLIAATVVSGVLFLFVEKRAAEPIIPLYLFRDRNFNLSTIAGLIAGVVMFGAIGYLPTYLQMVHSLNATESGLLLLPMVAGMLVSGIVSGQLASRTAHYKWMPIASMLITAVAMVLLSTLTIETELWVVGLFIGIFGLGLGLGMQILVLIVQNSFPVSQVGTATASNNFFREIGATLGAAIVGSLFTTRLGELLAERMPVVPEGSGATAPEANSLTPALVRDLPDMFRTPIIESYNDSMTPIFLYLLPLLIVAAVALIFVIEKPLETTLTYGEDAAVAGAAGTNDGAEAEGITEADALPGDTESVGAGTASDAGRRAEQ</sequence>
<evidence type="ECO:0000256" key="9">
    <source>
        <dbReference type="SAM" id="Phobius"/>
    </source>
</evidence>
<gene>
    <name evidence="11" type="ORF">FB466_1552</name>
</gene>
<dbReference type="Gene3D" id="1.20.1250.20">
    <property type="entry name" value="MFS general substrate transporter like domains"/>
    <property type="match status" value="1"/>
</dbReference>
<comment type="caution">
    <text evidence="11">The sequence shown here is derived from an EMBL/GenBank/DDBJ whole genome shotgun (WGS) entry which is preliminary data.</text>
</comment>
<proteinExistence type="inferred from homology"/>
<feature type="region of interest" description="Disordered" evidence="8">
    <location>
        <begin position="511"/>
        <end position="548"/>
    </location>
</feature>
<evidence type="ECO:0000256" key="5">
    <source>
        <dbReference type="ARBA" id="ARBA00022692"/>
    </source>
</evidence>
<feature type="transmembrane region" description="Helical" evidence="9">
    <location>
        <begin position="301"/>
        <end position="318"/>
    </location>
</feature>
<dbReference type="PROSITE" id="PS50850">
    <property type="entry name" value="MFS"/>
    <property type="match status" value="1"/>
</dbReference>
<evidence type="ECO:0000313" key="12">
    <source>
        <dbReference type="Proteomes" id="UP000318331"/>
    </source>
</evidence>
<feature type="transmembrane region" description="Helical" evidence="9">
    <location>
        <begin position="195"/>
        <end position="216"/>
    </location>
</feature>
<feature type="transmembrane region" description="Helical" evidence="9">
    <location>
        <begin position="161"/>
        <end position="183"/>
    </location>
</feature>
<dbReference type="AlphaFoldDB" id="A0A543HY67"/>
<dbReference type="FunFam" id="1.20.1720.10:FF:000004">
    <property type="entry name" value="EmrB/QacA family drug resistance transporter"/>
    <property type="match status" value="1"/>
</dbReference>
<evidence type="ECO:0000256" key="1">
    <source>
        <dbReference type="ARBA" id="ARBA00004651"/>
    </source>
</evidence>
<dbReference type="PRINTS" id="PR01036">
    <property type="entry name" value="TCRTETB"/>
</dbReference>
<keyword evidence="7 9" id="KW-0472">Membrane</keyword>
<feature type="transmembrane region" description="Helical" evidence="9">
    <location>
        <begin position="137"/>
        <end position="155"/>
    </location>
</feature>
<dbReference type="InterPro" id="IPR004638">
    <property type="entry name" value="EmrB-like"/>
</dbReference>
<evidence type="ECO:0000256" key="6">
    <source>
        <dbReference type="ARBA" id="ARBA00022989"/>
    </source>
</evidence>
<reference evidence="11 12" key="1">
    <citation type="submission" date="2019-06" db="EMBL/GenBank/DDBJ databases">
        <title>Sequencing the genomes of 1000 actinobacteria strains.</title>
        <authorList>
            <person name="Klenk H.-P."/>
        </authorList>
    </citation>
    <scope>NUCLEOTIDE SEQUENCE [LARGE SCALE GENOMIC DNA]</scope>
    <source>
        <strain evidence="11 12">DSM 18031</strain>
    </source>
</reference>
<dbReference type="PANTHER" id="PTHR23501:SF197">
    <property type="entry name" value="COMD"/>
    <property type="match status" value="1"/>
</dbReference>
<feature type="transmembrane region" description="Helical" evidence="9">
    <location>
        <begin position="45"/>
        <end position="63"/>
    </location>
</feature>
<keyword evidence="6 9" id="KW-1133">Transmembrane helix</keyword>
<dbReference type="Gene3D" id="1.20.1720.10">
    <property type="entry name" value="Multidrug resistance protein D"/>
    <property type="match status" value="1"/>
</dbReference>
<dbReference type="EMBL" id="VFPN01000002">
    <property type="protein sequence ID" value="TQM63294.1"/>
    <property type="molecule type" value="Genomic_DNA"/>
</dbReference>
<feature type="domain" description="Major facilitator superfamily (MFS) profile" evidence="10">
    <location>
        <begin position="10"/>
        <end position="494"/>
    </location>
</feature>
<protein>
    <submittedName>
        <fullName evidence="11">EmrB/QacA subfamily drug resistance transporter</fullName>
    </submittedName>
</protein>
<dbReference type="InterPro" id="IPR011701">
    <property type="entry name" value="MFS"/>
</dbReference>
<comment type="subcellular location">
    <subcellularLocation>
        <location evidence="1">Cell membrane</location>
        <topology evidence="1">Multi-pass membrane protein</topology>
    </subcellularLocation>
</comment>
<keyword evidence="5 9" id="KW-0812">Transmembrane</keyword>
<organism evidence="11 12">
    <name type="scientific">Klugiella xanthotipulae</name>
    <dbReference type="NCBI Taxonomy" id="244735"/>
    <lineage>
        <taxon>Bacteria</taxon>
        <taxon>Bacillati</taxon>
        <taxon>Actinomycetota</taxon>
        <taxon>Actinomycetes</taxon>
        <taxon>Micrococcales</taxon>
        <taxon>Microbacteriaceae</taxon>
        <taxon>Klugiella</taxon>
    </lineage>
</organism>
<feature type="transmembrane region" description="Helical" evidence="9">
    <location>
        <begin position="355"/>
        <end position="380"/>
    </location>
</feature>
<evidence type="ECO:0000256" key="8">
    <source>
        <dbReference type="SAM" id="MobiDB-lite"/>
    </source>
</evidence>
<evidence type="ECO:0000259" key="10">
    <source>
        <dbReference type="PROSITE" id="PS50850"/>
    </source>
</evidence>
<feature type="transmembrane region" description="Helical" evidence="9">
    <location>
        <begin position="401"/>
        <end position="420"/>
    </location>
</feature>
<evidence type="ECO:0000313" key="11">
    <source>
        <dbReference type="EMBL" id="TQM63294.1"/>
    </source>
</evidence>
<feature type="transmembrane region" description="Helical" evidence="9">
    <location>
        <begin position="75"/>
        <end position="93"/>
    </location>
</feature>
<dbReference type="SUPFAM" id="SSF103473">
    <property type="entry name" value="MFS general substrate transporter"/>
    <property type="match status" value="1"/>
</dbReference>
<feature type="transmembrane region" description="Helical" evidence="9">
    <location>
        <begin position="330"/>
        <end position="349"/>
    </location>
</feature>
<feature type="transmembrane region" description="Helical" evidence="9">
    <location>
        <begin position="266"/>
        <end position="289"/>
    </location>
</feature>
<dbReference type="NCBIfam" id="TIGR00711">
    <property type="entry name" value="efflux_EmrB"/>
    <property type="match status" value="1"/>
</dbReference>
<dbReference type="Proteomes" id="UP000318331">
    <property type="component" value="Unassembled WGS sequence"/>
</dbReference>
<evidence type="ECO:0000256" key="7">
    <source>
        <dbReference type="ARBA" id="ARBA00023136"/>
    </source>
</evidence>
<feature type="transmembrane region" description="Helical" evidence="9">
    <location>
        <begin position="105"/>
        <end position="125"/>
    </location>
</feature>
<name>A0A543HY67_9MICO</name>
<keyword evidence="12" id="KW-1185">Reference proteome</keyword>
<dbReference type="GO" id="GO:0005886">
    <property type="term" value="C:plasma membrane"/>
    <property type="evidence" value="ECO:0007669"/>
    <property type="project" value="UniProtKB-SubCell"/>
</dbReference>
<feature type="transmembrane region" description="Helical" evidence="9">
    <location>
        <begin position="228"/>
        <end position="245"/>
    </location>
</feature>
<comment type="similarity">
    <text evidence="2">Belongs to the major facilitator superfamily. TCR/Tet family.</text>
</comment>
<keyword evidence="3" id="KW-0813">Transport</keyword>
<dbReference type="PANTHER" id="PTHR23501">
    <property type="entry name" value="MAJOR FACILITATOR SUPERFAMILY"/>
    <property type="match status" value="1"/>
</dbReference>
<dbReference type="InterPro" id="IPR036259">
    <property type="entry name" value="MFS_trans_sf"/>
</dbReference>
<feature type="transmembrane region" description="Helical" evidence="9">
    <location>
        <begin position="471"/>
        <end position="490"/>
    </location>
</feature>
<dbReference type="InterPro" id="IPR020846">
    <property type="entry name" value="MFS_dom"/>
</dbReference>
<dbReference type="GO" id="GO:0022857">
    <property type="term" value="F:transmembrane transporter activity"/>
    <property type="evidence" value="ECO:0007669"/>
    <property type="project" value="InterPro"/>
</dbReference>
<dbReference type="Pfam" id="PF07690">
    <property type="entry name" value="MFS_1"/>
    <property type="match status" value="1"/>
</dbReference>
<dbReference type="CDD" id="cd17502">
    <property type="entry name" value="MFS_Azr1_MDR_like"/>
    <property type="match status" value="1"/>
</dbReference>